<dbReference type="Proteomes" id="UP000515512">
    <property type="component" value="Chromosome"/>
</dbReference>
<evidence type="ECO:0000256" key="1">
    <source>
        <dbReference type="SAM" id="Phobius"/>
    </source>
</evidence>
<gene>
    <name evidence="2" type="ORF">H0264_24995</name>
</gene>
<feature type="transmembrane region" description="Helical" evidence="1">
    <location>
        <begin position="56"/>
        <end position="78"/>
    </location>
</feature>
<reference evidence="2 3" key="1">
    <citation type="submission" date="2020-07" db="EMBL/GenBank/DDBJ databases">
        <authorList>
            <person name="Zhuang K."/>
            <person name="Ran Y."/>
        </authorList>
    </citation>
    <scope>NUCLEOTIDE SEQUENCE [LARGE SCALE GENOMIC DNA]</scope>
    <source>
        <strain evidence="2 3">WCH-YHL-001</strain>
    </source>
</reference>
<name>A0A7D6ZEV7_9NOCA</name>
<proteinExistence type="predicted"/>
<dbReference type="RefSeq" id="WP_181579793.1">
    <property type="nucleotide sequence ID" value="NZ_CP059399.1"/>
</dbReference>
<protein>
    <submittedName>
        <fullName evidence="2">Uncharacterized protein</fullName>
    </submittedName>
</protein>
<feature type="transmembrane region" description="Helical" evidence="1">
    <location>
        <begin position="87"/>
        <end position="105"/>
    </location>
</feature>
<dbReference type="EMBL" id="CP059399">
    <property type="protein sequence ID" value="QLY28587.1"/>
    <property type="molecule type" value="Genomic_DNA"/>
</dbReference>
<sequence>MTITRYVRNNDAVASVLVLTSGFVAAWAYAGALGLAGGGIDLGSAATQRLPFDSPVFAGVALLLVVAVPMTAAAVAVARGERRAPELAMAAGTLLIGWIIAQLLIIHVFSWLQPVSVVFGAAVPALGMALRSRAARRR</sequence>
<keyword evidence="1" id="KW-0472">Membrane</keyword>
<keyword evidence="1" id="KW-0812">Transmembrane</keyword>
<keyword evidence="1" id="KW-1133">Transmembrane helix</keyword>
<dbReference type="AlphaFoldDB" id="A0A7D6ZEV7"/>
<feature type="transmembrane region" description="Helical" evidence="1">
    <location>
        <begin position="111"/>
        <end position="130"/>
    </location>
</feature>
<evidence type="ECO:0000313" key="3">
    <source>
        <dbReference type="Proteomes" id="UP000515512"/>
    </source>
</evidence>
<keyword evidence="3" id="KW-1185">Reference proteome</keyword>
<feature type="transmembrane region" description="Helical" evidence="1">
    <location>
        <begin position="12"/>
        <end position="36"/>
    </location>
</feature>
<organism evidence="2 3">
    <name type="scientific">Nocardia huaxiensis</name>
    <dbReference type="NCBI Taxonomy" id="2755382"/>
    <lineage>
        <taxon>Bacteria</taxon>
        <taxon>Bacillati</taxon>
        <taxon>Actinomycetota</taxon>
        <taxon>Actinomycetes</taxon>
        <taxon>Mycobacteriales</taxon>
        <taxon>Nocardiaceae</taxon>
        <taxon>Nocardia</taxon>
    </lineage>
</organism>
<accession>A0A7D6ZEV7</accession>
<dbReference type="KEGG" id="nhu:H0264_24995"/>
<evidence type="ECO:0000313" key="2">
    <source>
        <dbReference type="EMBL" id="QLY28587.1"/>
    </source>
</evidence>